<evidence type="ECO:0000256" key="1">
    <source>
        <dbReference type="ARBA" id="ARBA00005639"/>
    </source>
</evidence>
<dbReference type="GO" id="GO:0070534">
    <property type="term" value="P:protein K63-linked ubiquitination"/>
    <property type="evidence" value="ECO:0007669"/>
    <property type="project" value="TreeGrafter"/>
</dbReference>
<evidence type="ECO:0000256" key="2">
    <source>
        <dbReference type="ARBA" id="ARBA00022553"/>
    </source>
</evidence>
<dbReference type="AlphaFoldDB" id="A0A3B3T7T2"/>
<evidence type="ECO:0000259" key="3">
    <source>
        <dbReference type="Pfam" id="PF04710"/>
    </source>
</evidence>
<dbReference type="InterPro" id="IPR048335">
    <property type="entry name" value="Pellino_RING"/>
</dbReference>
<organism evidence="5 6">
    <name type="scientific">Paramormyrops kingsleyae</name>
    <dbReference type="NCBI Taxonomy" id="1676925"/>
    <lineage>
        <taxon>Eukaryota</taxon>
        <taxon>Metazoa</taxon>
        <taxon>Chordata</taxon>
        <taxon>Craniata</taxon>
        <taxon>Vertebrata</taxon>
        <taxon>Euteleostomi</taxon>
        <taxon>Actinopterygii</taxon>
        <taxon>Neopterygii</taxon>
        <taxon>Teleostei</taxon>
        <taxon>Osteoglossocephala</taxon>
        <taxon>Osteoglossomorpha</taxon>
        <taxon>Osteoglossiformes</taxon>
        <taxon>Mormyridae</taxon>
        <taxon>Paramormyrops</taxon>
    </lineage>
</organism>
<dbReference type="Pfam" id="PF20723">
    <property type="entry name" value="Pellino_RING"/>
    <property type="match status" value="1"/>
</dbReference>
<accession>A0A3B3T7T2</accession>
<evidence type="ECO:0000313" key="5">
    <source>
        <dbReference type="Ensembl" id="ENSPKIP00000038869.1"/>
    </source>
</evidence>
<reference evidence="5" key="1">
    <citation type="submission" date="2025-08" db="UniProtKB">
        <authorList>
            <consortium name="Ensembl"/>
        </authorList>
    </citation>
    <scope>IDENTIFICATION</scope>
</reference>
<keyword evidence="6" id="KW-1185">Reference proteome</keyword>
<dbReference type="GO" id="GO:0061630">
    <property type="term" value="F:ubiquitin protein ligase activity"/>
    <property type="evidence" value="ECO:0007669"/>
    <property type="project" value="InterPro"/>
</dbReference>
<protein>
    <submittedName>
        <fullName evidence="5">Pellino E3 ubiquitin protein ligase family member 3</fullName>
    </submittedName>
</protein>
<dbReference type="GeneTree" id="ENSGT00950000183050"/>
<feature type="domain" description="Pellino RING" evidence="4">
    <location>
        <begin position="240"/>
        <end position="290"/>
    </location>
</feature>
<dbReference type="PANTHER" id="PTHR12098">
    <property type="entry name" value="E3 UBIQUITIN-PROTEIN LIGASE PELLINO-RELATED"/>
    <property type="match status" value="1"/>
</dbReference>
<feature type="domain" description="Pellino FHA" evidence="3">
    <location>
        <begin position="32"/>
        <end position="235"/>
    </location>
</feature>
<evidence type="ECO:0000259" key="4">
    <source>
        <dbReference type="Pfam" id="PF20723"/>
    </source>
</evidence>
<reference evidence="5" key="2">
    <citation type="submission" date="2025-09" db="UniProtKB">
        <authorList>
            <consortium name="Ensembl"/>
        </authorList>
    </citation>
    <scope>IDENTIFICATION</scope>
</reference>
<dbReference type="Proteomes" id="UP000261540">
    <property type="component" value="Unplaced"/>
</dbReference>
<dbReference type="InterPro" id="IPR048334">
    <property type="entry name" value="Pellino_FHA"/>
</dbReference>
<dbReference type="InterPro" id="IPR006800">
    <property type="entry name" value="Pellino_fam"/>
</dbReference>
<dbReference type="STRING" id="1676925.ENSPKIP00000038869"/>
<dbReference type="Pfam" id="PF04710">
    <property type="entry name" value="Pellino_FHA"/>
    <property type="match status" value="1"/>
</dbReference>
<dbReference type="PANTHER" id="PTHR12098:SF9">
    <property type="entry name" value="E3 UBIQUITIN-PROTEIN LIGASE PELLINO HOMOLOG 3"/>
    <property type="match status" value="1"/>
</dbReference>
<sequence>MGNSGPESKSFNQLVEIKSWSGLLLSGPELPNSALSSKSQHSISYTLSRSHSVIVEYTDESTTDMFQGAELEGHLEYVVKHYPLVAGRHKLCVAICKTGKHFRKVLYFDNLLVYLSAYLCNAFSSSMWVVPQERAANWQTVDGLMDGLTTNGVPVMHSAGDFVSDPDPGVWRVISVCGNVYTLRETRSAQQSGSLIENESNLLQDGSLIDLCGVTLLWRTTSGLHSTPSLKQLEVLRQELNAARPQCPVGLSTHSAHCRHTVDKKQPWVYMHCGHVHGYHSWGSRWARPGAAGTAPAVSRLCPLWPVVKIKCQSGACPHSVTVFPAFLSWSHPLTQSPPLPFFMAP</sequence>
<evidence type="ECO:0000313" key="6">
    <source>
        <dbReference type="Proteomes" id="UP000261540"/>
    </source>
</evidence>
<comment type="similarity">
    <text evidence="1">Belongs to the pellino family.</text>
</comment>
<dbReference type="GO" id="GO:0008592">
    <property type="term" value="P:regulation of Toll signaling pathway"/>
    <property type="evidence" value="ECO:0007669"/>
    <property type="project" value="InterPro"/>
</dbReference>
<proteinExistence type="inferred from homology"/>
<dbReference type="Ensembl" id="ENSPKIT00000019864.1">
    <property type="protein sequence ID" value="ENSPKIP00000038869.1"/>
    <property type="gene ID" value="ENSPKIG00000016466.1"/>
</dbReference>
<keyword evidence="2" id="KW-0597">Phosphoprotein</keyword>
<name>A0A3B3T7T2_9TELE</name>